<sequence>MVNLVIMRHGEAEPLSSEDSQRQLNARGQHEVSQMALWLQHHYAAFDWVWASPYQRTRQTAELMLAKQAPFSQLEIVPQLVPDGDAALFKAYFDARISEKPDARVLLVSHMPLVSFLVEAFTVPDQAPIFSPAQLACIDYQPGQRGRLLERLAPQELALLSF</sequence>
<dbReference type="GO" id="GO:0101006">
    <property type="term" value="F:protein histidine phosphatase activity"/>
    <property type="evidence" value="ECO:0007669"/>
    <property type="project" value="InterPro"/>
</dbReference>
<organism evidence="1 2">
    <name type="scientific">Rheinheimera pacifica</name>
    <dbReference type="NCBI Taxonomy" id="173990"/>
    <lineage>
        <taxon>Bacteria</taxon>
        <taxon>Pseudomonadati</taxon>
        <taxon>Pseudomonadota</taxon>
        <taxon>Gammaproteobacteria</taxon>
        <taxon>Chromatiales</taxon>
        <taxon>Chromatiaceae</taxon>
        <taxon>Rheinheimera</taxon>
    </lineage>
</organism>
<dbReference type="SUPFAM" id="SSF53254">
    <property type="entry name" value="Phosphoglycerate mutase-like"/>
    <property type="match status" value="1"/>
</dbReference>
<dbReference type="NCBIfam" id="TIGR00249">
    <property type="entry name" value="sixA"/>
    <property type="match status" value="1"/>
</dbReference>
<dbReference type="Gene3D" id="3.40.50.1240">
    <property type="entry name" value="Phosphoglycerate mutase-like"/>
    <property type="match status" value="1"/>
</dbReference>
<dbReference type="CDD" id="cd07067">
    <property type="entry name" value="HP_PGM_like"/>
    <property type="match status" value="1"/>
</dbReference>
<dbReference type="Pfam" id="PF00300">
    <property type="entry name" value="His_Phos_1"/>
    <property type="match status" value="1"/>
</dbReference>
<protein>
    <submittedName>
        <fullName evidence="1">Phosphohistidine phosphatase, SixA</fullName>
    </submittedName>
</protein>
<reference evidence="2" key="1">
    <citation type="submission" date="2016-10" db="EMBL/GenBank/DDBJ databases">
        <authorList>
            <person name="Varghese N."/>
            <person name="Submissions S."/>
        </authorList>
    </citation>
    <scope>NUCLEOTIDE SEQUENCE [LARGE SCALE GENOMIC DNA]</scope>
    <source>
        <strain evidence="2">DSM 17616</strain>
    </source>
</reference>
<dbReference type="AlphaFoldDB" id="A0A1H6K8J2"/>
<accession>A0A1H6K8J2</accession>
<dbReference type="OrthoDB" id="9810154at2"/>
<dbReference type="InterPro" id="IPR029033">
    <property type="entry name" value="His_PPase_superfam"/>
</dbReference>
<dbReference type="GO" id="GO:0005737">
    <property type="term" value="C:cytoplasm"/>
    <property type="evidence" value="ECO:0007669"/>
    <property type="project" value="InterPro"/>
</dbReference>
<proteinExistence type="predicted"/>
<dbReference type="RefSeq" id="WP_092790789.1">
    <property type="nucleotide sequence ID" value="NZ_DASWWU010000016.1"/>
</dbReference>
<dbReference type="SMART" id="SM00855">
    <property type="entry name" value="PGAM"/>
    <property type="match status" value="1"/>
</dbReference>
<keyword evidence="2" id="KW-1185">Reference proteome</keyword>
<dbReference type="STRING" id="173990.SAMN05660691_00954"/>
<evidence type="ECO:0000313" key="2">
    <source>
        <dbReference type="Proteomes" id="UP000199371"/>
    </source>
</evidence>
<dbReference type="InterPro" id="IPR004449">
    <property type="entry name" value="SixA"/>
</dbReference>
<gene>
    <name evidence="1" type="ORF">SAMN05660691_00954</name>
</gene>
<dbReference type="Proteomes" id="UP000199371">
    <property type="component" value="Unassembled WGS sequence"/>
</dbReference>
<dbReference type="InterPro" id="IPR013078">
    <property type="entry name" value="His_Pase_superF_clade-1"/>
</dbReference>
<dbReference type="EMBL" id="FNXF01000003">
    <property type="protein sequence ID" value="SEH71460.1"/>
    <property type="molecule type" value="Genomic_DNA"/>
</dbReference>
<evidence type="ECO:0000313" key="1">
    <source>
        <dbReference type="EMBL" id="SEH71460.1"/>
    </source>
</evidence>
<name>A0A1H6K8J2_9GAMM</name>